<sequence length="274" mass="29796">MNSESSAQIDVTKPHPARRYDYWLGGSVNYEADRASADAVAEAFPTIHLAALENRSFLRRVVTYLAAEAGISQFLDIGAGLPTAGNVHEIAQDITPAARIVYVDNDPIVLAHARTLLDSSAQGATAYLDADVRDPERILTHPNLLATLDLSKPVALMLVAIVHFLTDDDHPHDLVRRLCDALPPGSYLVMSHGTDDYLDIEDRAETSAANQRSGVPFQLRSTAEFSRFFTGFDLVAPGITSVTTWRPEGWRPHPRKEAVSMLGGVGRIGTRAVG</sequence>
<dbReference type="InterPro" id="IPR006764">
    <property type="entry name" value="SAM_dep_MeTrfase_SAV2177_type"/>
</dbReference>
<dbReference type="Proteomes" id="UP000586827">
    <property type="component" value="Unassembled WGS sequence"/>
</dbReference>
<dbReference type="GO" id="GO:0032259">
    <property type="term" value="P:methylation"/>
    <property type="evidence" value="ECO:0007669"/>
    <property type="project" value="UniProtKB-KW"/>
</dbReference>
<protein>
    <submittedName>
        <fullName evidence="1">SAM-dependent methyltransferase</fullName>
    </submittedName>
</protein>
<proteinExistence type="predicted"/>
<gene>
    <name evidence="1" type="ORF">HLB23_23970</name>
</gene>
<dbReference type="Gene3D" id="3.40.50.150">
    <property type="entry name" value="Vaccinia Virus protein VP39"/>
    <property type="match status" value="1"/>
</dbReference>
<keyword evidence="1" id="KW-0808">Transferase</keyword>
<reference evidence="1 2" key="1">
    <citation type="submission" date="2020-05" db="EMBL/GenBank/DDBJ databases">
        <title>MicrobeNet Type strains.</title>
        <authorList>
            <person name="Nicholson A.C."/>
        </authorList>
    </citation>
    <scope>NUCLEOTIDE SEQUENCE [LARGE SCALE GENOMIC DNA]</scope>
    <source>
        <strain evidence="1 2">JCM 3224</strain>
    </source>
</reference>
<dbReference type="EMBL" id="JABELX010000008">
    <property type="protein sequence ID" value="NNH72878.1"/>
    <property type="molecule type" value="Genomic_DNA"/>
</dbReference>
<accession>A0A849C527</accession>
<organism evidence="1 2">
    <name type="scientific">Nocardia uniformis</name>
    <dbReference type="NCBI Taxonomy" id="53432"/>
    <lineage>
        <taxon>Bacteria</taxon>
        <taxon>Bacillati</taxon>
        <taxon>Actinomycetota</taxon>
        <taxon>Actinomycetes</taxon>
        <taxon>Mycobacteriales</taxon>
        <taxon>Nocardiaceae</taxon>
        <taxon>Nocardia</taxon>
    </lineage>
</organism>
<dbReference type="PIRSF" id="PIRSF017393">
    <property type="entry name" value="MTase_SAV2177"/>
    <property type="match status" value="1"/>
</dbReference>
<name>A0A849C527_9NOCA</name>
<keyword evidence="2" id="KW-1185">Reference proteome</keyword>
<dbReference type="AlphaFoldDB" id="A0A849C527"/>
<keyword evidence="1" id="KW-0489">Methyltransferase</keyword>
<dbReference type="Pfam" id="PF04672">
    <property type="entry name" value="Methyltransf_19"/>
    <property type="match status" value="1"/>
</dbReference>
<dbReference type="InterPro" id="IPR029063">
    <property type="entry name" value="SAM-dependent_MTases_sf"/>
</dbReference>
<dbReference type="GO" id="GO:0008168">
    <property type="term" value="F:methyltransferase activity"/>
    <property type="evidence" value="ECO:0007669"/>
    <property type="project" value="UniProtKB-KW"/>
</dbReference>
<dbReference type="RefSeq" id="WP_067523888.1">
    <property type="nucleotide sequence ID" value="NZ_JABELX010000008.1"/>
</dbReference>
<evidence type="ECO:0000313" key="1">
    <source>
        <dbReference type="EMBL" id="NNH72878.1"/>
    </source>
</evidence>
<evidence type="ECO:0000313" key="2">
    <source>
        <dbReference type="Proteomes" id="UP000586827"/>
    </source>
</evidence>
<comment type="caution">
    <text evidence="1">The sequence shown here is derived from an EMBL/GenBank/DDBJ whole genome shotgun (WGS) entry which is preliminary data.</text>
</comment>
<dbReference type="SUPFAM" id="SSF53335">
    <property type="entry name" value="S-adenosyl-L-methionine-dependent methyltransferases"/>
    <property type="match status" value="1"/>
</dbReference>